<keyword evidence="3" id="KW-1185">Reference proteome</keyword>
<evidence type="ECO:0000313" key="2">
    <source>
        <dbReference type="EMBL" id="KFE64862.1"/>
    </source>
</evidence>
<keyword evidence="1" id="KW-0472">Membrane</keyword>
<comment type="caution">
    <text evidence="2">The sequence shown here is derived from an EMBL/GenBank/DDBJ whole genome shotgun (WGS) entry which is preliminary data.</text>
</comment>
<reference evidence="2 3" key="1">
    <citation type="submission" date="2014-04" db="EMBL/GenBank/DDBJ databases">
        <title>Genome assembly of Hyalangium minutum DSM 14724.</title>
        <authorList>
            <person name="Sharma G."/>
            <person name="Subramanian S."/>
        </authorList>
    </citation>
    <scope>NUCLEOTIDE SEQUENCE [LARGE SCALE GENOMIC DNA]</scope>
    <source>
        <strain evidence="2 3">DSM 14724</strain>
    </source>
</reference>
<feature type="transmembrane region" description="Helical" evidence="1">
    <location>
        <begin position="82"/>
        <end position="115"/>
    </location>
</feature>
<name>A0A085WAZ9_9BACT</name>
<dbReference type="EMBL" id="JMCB01000013">
    <property type="protein sequence ID" value="KFE64862.1"/>
    <property type="molecule type" value="Genomic_DNA"/>
</dbReference>
<dbReference type="STRING" id="394096.DB31_1880"/>
<sequence>MLLMRFSMALVLGAFLAYRPWRKILPNAPPIVPETAHTHVLIAVAGAVMTTVIGDSMSRAFGLVGLGGFIRFRSGIKDPRDAAAMFVMIGVGMACGLGAASVAACAAVFFGGVLLVLDAVSKRRMETVQLSLGLEDVGAAVPALKALHPEARFLSLEQEPSSPSGTVLIELLVPAQSDGLELLQGLRKGLPGVQRASIDPG</sequence>
<evidence type="ECO:0000256" key="1">
    <source>
        <dbReference type="SAM" id="Phobius"/>
    </source>
</evidence>
<keyword evidence="1" id="KW-0812">Transmembrane</keyword>
<dbReference type="InterPro" id="IPR032531">
    <property type="entry name" value="DUF4956"/>
</dbReference>
<keyword evidence="1" id="KW-1133">Transmembrane helix</keyword>
<evidence type="ECO:0008006" key="4">
    <source>
        <dbReference type="Google" id="ProtNLM"/>
    </source>
</evidence>
<accession>A0A085WAZ9</accession>
<dbReference type="AlphaFoldDB" id="A0A085WAZ9"/>
<dbReference type="Proteomes" id="UP000028725">
    <property type="component" value="Unassembled WGS sequence"/>
</dbReference>
<protein>
    <recommendedName>
        <fullName evidence="4">DUF4956 domain-containing protein</fullName>
    </recommendedName>
</protein>
<organism evidence="2 3">
    <name type="scientific">Hyalangium minutum</name>
    <dbReference type="NCBI Taxonomy" id="394096"/>
    <lineage>
        <taxon>Bacteria</taxon>
        <taxon>Pseudomonadati</taxon>
        <taxon>Myxococcota</taxon>
        <taxon>Myxococcia</taxon>
        <taxon>Myxococcales</taxon>
        <taxon>Cystobacterineae</taxon>
        <taxon>Archangiaceae</taxon>
        <taxon>Hyalangium</taxon>
    </lineage>
</organism>
<gene>
    <name evidence="2" type="ORF">DB31_1880</name>
</gene>
<dbReference type="Pfam" id="PF16316">
    <property type="entry name" value="DUF4956"/>
    <property type="match status" value="1"/>
</dbReference>
<evidence type="ECO:0000313" key="3">
    <source>
        <dbReference type="Proteomes" id="UP000028725"/>
    </source>
</evidence>
<proteinExistence type="predicted"/>